<dbReference type="AlphaFoldDB" id="A0ABC8XXI1"/>
<feature type="coiled-coil region" evidence="1">
    <location>
        <begin position="323"/>
        <end position="369"/>
    </location>
</feature>
<feature type="region of interest" description="Disordered" evidence="2">
    <location>
        <begin position="21"/>
        <end position="206"/>
    </location>
</feature>
<sequence>MQNSARLRELGLEETYFYQNTSATTQDKNKRYRRTREDSESEYDPVQDAAAQGDTSDGTTEISNKKGCSKNNIASDVPSGVKFRGRKRVYADTEHAIRPTQSKKRSAQHDEKTSTTDIPVQTPPASDIPVPPPPASDIHVPSPPASDINVPPPPTPLEDDGHDNNNMVNEDGFDQHQDNTTIDERENQRTREGPEEPWNRGTNMGHGLQRINKARRGKLPIIIPKGTSDLSHLLLPRSEYEDKEPNAFELFNLCHLSKNKKGFTPNVQLVIDEMEAQLEAPPAEAEDPKSTTEVAAAVLDEKTKKNKFLQNVGIQTAKPRSSLQEVQAQLEVEKLANVDLRAKVGELERKALETEQARLRDKEEMKRQQVEFEARLLRRFGQHLLAD</sequence>
<evidence type="ECO:0000256" key="1">
    <source>
        <dbReference type="SAM" id="Coils"/>
    </source>
</evidence>
<feature type="compositionally biased region" description="Polar residues" evidence="2">
    <location>
        <begin position="53"/>
        <end position="62"/>
    </location>
</feature>
<reference evidence="4" key="1">
    <citation type="submission" date="2024-06" db="EMBL/GenBank/DDBJ databases">
        <authorList>
            <person name="Ryan C."/>
        </authorList>
    </citation>
    <scope>NUCLEOTIDE SEQUENCE [LARGE SCALE GENOMIC DNA]</scope>
</reference>
<gene>
    <name evidence="3" type="ORF">URODEC1_LOCUS27600</name>
</gene>
<protein>
    <submittedName>
        <fullName evidence="3">Uncharacterized protein</fullName>
    </submittedName>
</protein>
<keyword evidence="4" id="KW-1185">Reference proteome</keyword>
<evidence type="ECO:0000313" key="4">
    <source>
        <dbReference type="Proteomes" id="UP001497457"/>
    </source>
</evidence>
<evidence type="ECO:0000313" key="3">
    <source>
        <dbReference type="EMBL" id="CAL4932375.1"/>
    </source>
</evidence>
<evidence type="ECO:0000256" key="2">
    <source>
        <dbReference type="SAM" id="MobiDB-lite"/>
    </source>
</evidence>
<name>A0ABC8XXI1_9POAL</name>
<reference evidence="3 4" key="2">
    <citation type="submission" date="2024-10" db="EMBL/GenBank/DDBJ databases">
        <authorList>
            <person name="Ryan C."/>
        </authorList>
    </citation>
    <scope>NUCLEOTIDE SEQUENCE [LARGE SCALE GENOMIC DNA]</scope>
</reference>
<dbReference type="Proteomes" id="UP001497457">
    <property type="component" value="Chromosome 15b"/>
</dbReference>
<proteinExistence type="predicted"/>
<dbReference type="EMBL" id="OZ075125">
    <property type="protein sequence ID" value="CAL4932375.1"/>
    <property type="molecule type" value="Genomic_DNA"/>
</dbReference>
<accession>A0ABC8XXI1</accession>
<keyword evidence="1" id="KW-0175">Coiled coil</keyword>
<feature type="compositionally biased region" description="Basic and acidic residues" evidence="2">
    <location>
        <begin position="173"/>
        <end position="198"/>
    </location>
</feature>
<organism evidence="3 4">
    <name type="scientific">Urochloa decumbens</name>
    <dbReference type="NCBI Taxonomy" id="240449"/>
    <lineage>
        <taxon>Eukaryota</taxon>
        <taxon>Viridiplantae</taxon>
        <taxon>Streptophyta</taxon>
        <taxon>Embryophyta</taxon>
        <taxon>Tracheophyta</taxon>
        <taxon>Spermatophyta</taxon>
        <taxon>Magnoliopsida</taxon>
        <taxon>Liliopsida</taxon>
        <taxon>Poales</taxon>
        <taxon>Poaceae</taxon>
        <taxon>PACMAD clade</taxon>
        <taxon>Panicoideae</taxon>
        <taxon>Panicodae</taxon>
        <taxon>Paniceae</taxon>
        <taxon>Melinidinae</taxon>
        <taxon>Urochloa</taxon>
    </lineage>
</organism>